<dbReference type="PROSITE" id="PS51257">
    <property type="entry name" value="PROKAR_LIPOPROTEIN"/>
    <property type="match status" value="1"/>
</dbReference>
<feature type="chain" id="PRO_5019296163" description="Substrate import-associated zinc metallohydrolase lipoprotein" evidence="1">
    <location>
        <begin position="27"/>
        <end position="307"/>
    </location>
</feature>
<comment type="caution">
    <text evidence="2">The sequence shown here is derived from an EMBL/GenBank/DDBJ whole genome shotgun (WGS) entry which is preliminary data.</text>
</comment>
<evidence type="ECO:0000313" key="3">
    <source>
        <dbReference type="Proteomes" id="UP000284379"/>
    </source>
</evidence>
<gene>
    <name evidence="2" type="ORF">DW888_09995</name>
</gene>
<dbReference type="AlphaFoldDB" id="A0A413VPK8"/>
<dbReference type="SUPFAM" id="SSF55486">
    <property type="entry name" value="Metalloproteases ('zincins'), catalytic domain"/>
    <property type="match status" value="1"/>
</dbReference>
<accession>A0A413VPK8</accession>
<dbReference type="InterPro" id="IPR030890">
    <property type="entry name" value="LP_HExxH_w_TonB"/>
</dbReference>
<name>A0A413VPK8_9BACE</name>
<dbReference type="Gene3D" id="3.40.390.70">
    <property type="match status" value="1"/>
</dbReference>
<reference evidence="2 3" key="1">
    <citation type="submission" date="2018-08" db="EMBL/GenBank/DDBJ databases">
        <title>A genome reference for cultivated species of the human gut microbiota.</title>
        <authorList>
            <person name="Zou Y."/>
            <person name="Xue W."/>
            <person name="Luo G."/>
        </authorList>
    </citation>
    <scope>NUCLEOTIDE SEQUENCE [LARGE SCALE GENOMIC DNA]</scope>
    <source>
        <strain evidence="2 3">AM40-30BH</strain>
    </source>
</reference>
<feature type="signal peptide" evidence="1">
    <location>
        <begin position="1"/>
        <end position="26"/>
    </location>
</feature>
<dbReference type="EMBL" id="QSGO01000006">
    <property type="protein sequence ID" value="RHB35567.1"/>
    <property type="molecule type" value="Genomic_DNA"/>
</dbReference>
<keyword evidence="1" id="KW-0732">Signal</keyword>
<evidence type="ECO:0000313" key="2">
    <source>
        <dbReference type="EMBL" id="RHB35567.1"/>
    </source>
</evidence>
<dbReference type="Pfam" id="PF15890">
    <property type="entry name" value="Peptidase_Mx1"/>
    <property type="match status" value="1"/>
</dbReference>
<dbReference type="Proteomes" id="UP000284379">
    <property type="component" value="Unassembled WGS sequence"/>
</dbReference>
<dbReference type="NCBIfam" id="TIGR04549">
    <property type="entry name" value="LP_HExxH_w_tonB"/>
    <property type="match status" value="1"/>
</dbReference>
<evidence type="ECO:0000256" key="1">
    <source>
        <dbReference type="SAM" id="SignalP"/>
    </source>
</evidence>
<organism evidence="2 3">
    <name type="scientific">Bacteroides nordii</name>
    <dbReference type="NCBI Taxonomy" id="291645"/>
    <lineage>
        <taxon>Bacteria</taxon>
        <taxon>Pseudomonadati</taxon>
        <taxon>Bacteroidota</taxon>
        <taxon>Bacteroidia</taxon>
        <taxon>Bacteroidales</taxon>
        <taxon>Bacteroidaceae</taxon>
        <taxon>Bacteroides</taxon>
    </lineage>
</organism>
<protein>
    <recommendedName>
        <fullName evidence="4">Substrate import-associated zinc metallohydrolase lipoprotein</fullName>
    </recommendedName>
</protein>
<proteinExistence type="predicted"/>
<evidence type="ECO:0008006" key="4">
    <source>
        <dbReference type="Google" id="ProtNLM"/>
    </source>
</evidence>
<dbReference type="RefSeq" id="WP_122201515.1">
    <property type="nucleotide sequence ID" value="NZ_CABJFV010000006.1"/>
</dbReference>
<sequence>MMRSFKYIILYSFLFFISISTFTSCGEDDLDESTFGKIKVERNEFDSWLLDNYIKPYNIDLKYRFEDIESDMSYNLVPAELEKSKEMAKLIKHLWLGAYDEVCGEIFMKQYGPRIINLIGSSAVNPDSKTEVLGTADKGIKVTLYKINSLDKTNIELLNLYYFRTMHHEFAHILHQTKNYPTEFNEISVDNYSPTGWMNRTNEQAHRMGFVSNYASSEAREDFVEVIANFLTRTDADWNEILRQATFTDEEAKEELPDKQATGTGNGKTIILSKLKIAREWLKSAWNIDIDKLRTVIAKRSTEIDSL</sequence>